<dbReference type="SUPFAM" id="SSF52833">
    <property type="entry name" value="Thioredoxin-like"/>
    <property type="match status" value="1"/>
</dbReference>
<dbReference type="InterPro" id="IPR016639">
    <property type="entry name" value="GST_Omega/GSH"/>
</dbReference>
<dbReference type="PANTHER" id="PTHR32419">
    <property type="entry name" value="GLUTATHIONYL-HYDROQUINONE REDUCTASE"/>
    <property type="match status" value="1"/>
</dbReference>
<gene>
    <name evidence="5" type="ORF">A9Q84_06215</name>
</gene>
<evidence type="ECO:0000256" key="2">
    <source>
        <dbReference type="PIRSR" id="PIRSR015753-2"/>
    </source>
</evidence>
<dbReference type="Proteomes" id="UP000196531">
    <property type="component" value="Unassembled WGS sequence"/>
</dbReference>
<reference evidence="6" key="1">
    <citation type="journal article" date="2017" name="Proc. Natl. Acad. Sci. U.S.A.">
        <title>Simulation of Deepwater Horizon oil plume reveals substrate specialization within a complex community of hydrocarbon-degraders.</title>
        <authorList>
            <person name="Hu P."/>
            <person name="Dubinsky E.A."/>
            <person name="Probst A.J."/>
            <person name="Wang J."/>
            <person name="Sieber C.M.K."/>
            <person name="Tom L.M."/>
            <person name="Gardinali P."/>
            <person name="Banfield J.F."/>
            <person name="Atlas R.M."/>
            <person name="Andersen G.L."/>
        </authorList>
    </citation>
    <scope>NUCLEOTIDE SEQUENCE [LARGE SCALE GENOMIC DNA]</scope>
</reference>
<feature type="site" description="Lowers pKa of active site Cys" evidence="3">
    <location>
        <position position="289"/>
    </location>
</feature>
<evidence type="ECO:0000259" key="4">
    <source>
        <dbReference type="PROSITE" id="PS50405"/>
    </source>
</evidence>
<dbReference type="GO" id="GO:0005737">
    <property type="term" value="C:cytoplasm"/>
    <property type="evidence" value="ECO:0007669"/>
    <property type="project" value="TreeGrafter"/>
</dbReference>
<dbReference type="SFLD" id="SFLDS00019">
    <property type="entry name" value="Glutathione_Transferase_(cytos"/>
    <property type="match status" value="1"/>
</dbReference>
<organism evidence="5 6">
    <name type="scientific">Halobacteriovorax marinus</name>
    <dbReference type="NCBI Taxonomy" id="97084"/>
    <lineage>
        <taxon>Bacteria</taxon>
        <taxon>Pseudomonadati</taxon>
        <taxon>Bdellovibrionota</taxon>
        <taxon>Bacteriovoracia</taxon>
        <taxon>Bacteriovoracales</taxon>
        <taxon>Halobacteriovoraceae</taxon>
        <taxon>Halobacteriovorax</taxon>
    </lineage>
</organism>
<dbReference type="InterPro" id="IPR036282">
    <property type="entry name" value="Glutathione-S-Trfase_C_sf"/>
</dbReference>
<dbReference type="InterPro" id="IPR040079">
    <property type="entry name" value="Glutathione_S-Trfase"/>
</dbReference>
<comment type="caution">
    <text evidence="5">The sequence shown here is derived from an EMBL/GenBank/DDBJ whole genome shotgun (WGS) entry which is preliminary data.</text>
</comment>
<dbReference type="EMBL" id="MAAO01000005">
    <property type="protein sequence ID" value="OUR97791.1"/>
    <property type="molecule type" value="Genomic_DNA"/>
</dbReference>
<feature type="binding site" evidence="2">
    <location>
        <begin position="141"/>
        <end position="142"/>
    </location>
    <ligand>
        <name>glutathione</name>
        <dbReference type="ChEBI" id="CHEBI:57925"/>
    </ligand>
</feature>
<feature type="binding site" evidence="2">
    <location>
        <position position="89"/>
    </location>
    <ligand>
        <name>glutathione</name>
        <dbReference type="ChEBI" id="CHEBI:57925"/>
    </ligand>
</feature>
<dbReference type="PROSITE" id="PS50405">
    <property type="entry name" value="GST_CTER"/>
    <property type="match status" value="1"/>
</dbReference>
<dbReference type="AlphaFoldDB" id="A0A1Y5F9G9"/>
<dbReference type="InterPro" id="IPR004045">
    <property type="entry name" value="Glutathione_S-Trfase_N"/>
</dbReference>
<feature type="active site" description="Proton donor/acceptor" evidence="1">
    <location>
        <position position="188"/>
    </location>
</feature>
<feature type="domain" description="GST C-terminal" evidence="4">
    <location>
        <begin position="165"/>
        <end position="292"/>
    </location>
</feature>
<dbReference type="Gene3D" id="1.20.1050.10">
    <property type="match status" value="1"/>
</dbReference>
<dbReference type="SFLD" id="SFLDG01206">
    <property type="entry name" value="Xi.1"/>
    <property type="match status" value="1"/>
</dbReference>
<dbReference type="InterPro" id="IPR010987">
    <property type="entry name" value="Glutathione-S-Trfase_C-like"/>
</dbReference>
<protein>
    <submittedName>
        <fullName evidence="5">Glutathione-dependent reductase</fullName>
    </submittedName>
</protein>
<evidence type="ECO:0000313" key="5">
    <source>
        <dbReference type="EMBL" id="OUR97791.1"/>
    </source>
</evidence>
<dbReference type="InterPro" id="IPR036249">
    <property type="entry name" value="Thioredoxin-like_sf"/>
</dbReference>
<feature type="active site" description="Nucleophile" evidence="1">
    <location>
        <position position="56"/>
    </location>
</feature>
<dbReference type="SFLD" id="SFLDG01148">
    <property type="entry name" value="Xi_(cytGST)"/>
    <property type="match status" value="1"/>
</dbReference>
<evidence type="ECO:0000256" key="3">
    <source>
        <dbReference type="PIRSR" id="PIRSR015753-3"/>
    </source>
</evidence>
<dbReference type="CDD" id="cd03190">
    <property type="entry name" value="GST_C_Omega_like"/>
    <property type="match status" value="1"/>
</dbReference>
<dbReference type="PANTHER" id="PTHR32419:SF6">
    <property type="entry name" value="GLUTATHIONE S-TRANSFERASE OMEGA-LIKE 1-RELATED"/>
    <property type="match status" value="1"/>
</dbReference>
<accession>A0A1Y5F9G9</accession>
<dbReference type="Pfam" id="PF13410">
    <property type="entry name" value="GST_C_2"/>
    <property type="match status" value="1"/>
</dbReference>
<evidence type="ECO:0000313" key="6">
    <source>
        <dbReference type="Proteomes" id="UP000196531"/>
    </source>
</evidence>
<proteinExistence type="predicted"/>
<dbReference type="Pfam" id="PF13409">
    <property type="entry name" value="GST_N_2"/>
    <property type="match status" value="1"/>
</dbReference>
<dbReference type="InterPro" id="IPR047047">
    <property type="entry name" value="GST_Omega-like_C"/>
</dbReference>
<dbReference type="Gene3D" id="3.40.30.10">
    <property type="entry name" value="Glutaredoxin"/>
    <property type="match status" value="1"/>
</dbReference>
<evidence type="ECO:0000256" key="1">
    <source>
        <dbReference type="PIRSR" id="PIRSR015753-1"/>
    </source>
</evidence>
<dbReference type="PIRSF" id="PIRSF015753">
    <property type="entry name" value="GST"/>
    <property type="match status" value="1"/>
</dbReference>
<dbReference type="GO" id="GO:0004364">
    <property type="term" value="F:glutathione transferase activity"/>
    <property type="evidence" value="ECO:0007669"/>
    <property type="project" value="InterPro"/>
</dbReference>
<sequence>MSKLVDGKWIKGTIISSDKTGAYAREPRSFREFISSTNEVFTPDSGRYHLYVSYACPWATRALIYRKLKGLEEHITVSVVHPDLLENGWEFNTNYKDATSDEVNKAKYLYEVYQNADSLASTSVTVPVLWDKLTSTIVNNESSEIIRMFNSSFNDLTGNDLDFYPQEKREEIDKLNEQIYHAVNNGVYRAGFAKTQETYEQAVTKLFSCLDELEIILENKKFLTGDEMTEADLRLIPTLLRFDLVYYVHFKCNIRRISDYKNLSRYTKELYEIKEIKESTNFDHIKRHYYYSHKDINPYRIIPCGPEKLF</sequence>
<name>A0A1Y5F9G9_9BACT</name>
<feature type="site" description="Lowers pKa of active site Cys" evidence="3">
    <location>
        <position position="246"/>
    </location>
</feature>
<dbReference type="SUPFAM" id="SSF47616">
    <property type="entry name" value="GST C-terminal domain-like"/>
    <property type="match status" value="1"/>
</dbReference>